<dbReference type="AlphaFoldDB" id="A0A0F9G4H1"/>
<protein>
    <recommendedName>
        <fullName evidence="2">Alginate lyase domain-containing protein</fullName>
    </recommendedName>
</protein>
<dbReference type="EMBL" id="LAZR01029899">
    <property type="protein sequence ID" value="KKL58222.1"/>
    <property type="molecule type" value="Genomic_DNA"/>
</dbReference>
<accession>A0A0F9G4H1</accession>
<evidence type="ECO:0008006" key="2">
    <source>
        <dbReference type="Google" id="ProtNLM"/>
    </source>
</evidence>
<gene>
    <name evidence="1" type="ORF">LCGC14_2227520</name>
</gene>
<feature type="non-terminal residue" evidence="1">
    <location>
        <position position="1"/>
    </location>
</feature>
<organism evidence="1">
    <name type="scientific">marine sediment metagenome</name>
    <dbReference type="NCBI Taxonomy" id="412755"/>
    <lineage>
        <taxon>unclassified sequences</taxon>
        <taxon>metagenomes</taxon>
        <taxon>ecological metagenomes</taxon>
    </lineage>
</organism>
<proteinExistence type="predicted"/>
<sequence>IGAYAKWHRMALASDSPKLDGYARSADGNGLGAFPIHRRQTGTLAPGAPYDDKIHPLYWDAARGRHKRVVWKPGKRRCPNTPDQSHTPSAAYYSYLATGDRFFEEELAFWAMYPSSNWPHKGRLPANTRALAWQLRNVTDAAFALPDDHPRKKYLGDYVRSNLAWMAEAVDRDGHLMGRGNRKCSGRKNWVCGRRGSVWMYAWLIWSLDNSARKGFARAAGIRDKGAELIFRLYEATEEFKAPNGKVYRYDPRYAMPYNLALRLVKVEFRDDGREVETDLGSITDNTGKMYYYNLVNASHEYWFPGNNDAYKAWKRKHVTRKLMRPKDWPVDAKLEQKMASGAGYWHDYGNEECSAALARYANPRARAMYKYVHDWIDRRRSGSSGRLHGIEYVK</sequence>
<name>A0A0F9G4H1_9ZZZZ</name>
<reference evidence="1" key="1">
    <citation type="journal article" date="2015" name="Nature">
        <title>Complex archaea that bridge the gap between prokaryotes and eukaryotes.</title>
        <authorList>
            <person name="Spang A."/>
            <person name="Saw J.H."/>
            <person name="Jorgensen S.L."/>
            <person name="Zaremba-Niedzwiedzka K."/>
            <person name="Martijn J."/>
            <person name="Lind A.E."/>
            <person name="van Eijk R."/>
            <person name="Schleper C."/>
            <person name="Guy L."/>
            <person name="Ettema T.J."/>
        </authorList>
    </citation>
    <scope>NUCLEOTIDE SEQUENCE</scope>
</reference>
<comment type="caution">
    <text evidence="1">The sequence shown here is derived from an EMBL/GenBank/DDBJ whole genome shotgun (WGS) entry which is preliminary data.</text>
</comment>
<evidence type="ECO:0000313" key="1">
    <source>
        <dbReference type="EMBL" id="KKL58222.1"/>
    </source>
</evidence>